<dbReference type="EMBL" id="JAZHXJ010002156">
    <property type="protein sequence ID" value="KAL1840796.1"/>
    <property type="molecule type" value="Genomic_DNA"/>
</dbReference>
<sequence>MGRGRVFWTLLVLGCWDGFFSSCLCLGYDRRSLSDYDGILVLIAICFWVSRMSKMPPWERSYQRVVVPAPARVRSPVHVVPSWAAVVVGVRKSE</sequence>
<comment type="caution">
    <text evidence="1">The sequence shown here is derived from an EMBL/GenBank/DDBJ whole genome shotgun (WGS) entry which is preliminary data.</text>
</comment>
<evidence type="ECO:0000313" key="1">
    <source>
        <dbReference type="EMBL" id="KAL1840796.1"/>
    </source>
</evidence>
<evidence type="ECO:0008006" key="3">
    <source>
        <dbReference type="Google" id="ProtNLM"/>
    </source>
</evidence>
<gene>
    <name evidence="1" type="ORF">VTK73DRAFT_3667</name>
</gene>
<reference evidence="1 2" key="1">
    <citation type="journal article" date="2024" name="Commun. Biol.">
        <title>Comparative genomic analysis of thermophilic fungi reveals convergent evolutionary adaptations and gene losses.</title>
        <authorList>
            <person name="Steindorff A.S."/>
            <person name="Aguilar-Pontes M.V."/>
            <person name="Robinson A.J."/>
            <person name="Andreopoulos B."/>
            <person name="LaButti K."/>
            <person name="Kuo A."/>
            <person name="Mondo S."/>
            <person name="Riley R."/>
            <person name="Otillar R."/>
            <person name="Haridas S."/>
            <person name="Lipzen A."/>
            <person name="Grimwood J."/>
            <person name="Schmutz J."/>
            <person name="Clum A."/>
            <person name="Reid I.D."/>
            <person name="Moisan M.C."/>
            <person name="Butler G."/>
            <person name="Nguyen T.T.M."/>
            <person name="Dewar K."/>
            <person name="Conant G."/>
            <person name="Drula E."/>
            <person name="Henrissat B."/>
            <person name="Hansel C."/>
            <person name="Singer S."/>
            <person name="Hutchinson M.I."/>
            <person name="de Vries R.P."/>
            <person name="Natvig D.O."/>
            <person name="Powell A.J."/>
            <person name="Tsang A."/>
            <person name="Grigoriev I.V."/>
        </authorList>
    </citation>
    <scope>NUCLEOTIDE SEQUENCE [LARGE SCALE GENOMIC DNA]</scope>
    <source>
        <strain evidence="1 2">ATCC 24622</strain>
    </source>
</reference>
<proteinExistence type="predicted"/>
<keyword evidence="2" id="KW-1185">Reference proteome</keyword>
<organism evidence="1 2">
    <name type="scientific">Phialemonium thermophilum</name>
    <dbReference type="NCBI Taxonomy" id="223376"/>
    <lineage>
        <taxon>Eukaryota</taxon>
        <taxon>Fungi</taxon>
        <taxon>Dikarya</taxon>
        <taxon>Ascomycota</taxon>
        <taxon>Pezizomycotina</taxon>
        <taxon>Sordariomycetes</taxon>
        <taxon>Sordariomycetidae</taxon>
        <taxon>Cephalothecales</taxon>
        <taxon>Cephalothecaceae</taxon>
        <taxon>Phialemonium</taxon>
    </lineage>
</organism>
<dbReference type="Proteomes" id="UP001586593">
    <property type="component" value="Unassembled WGS sequence"/>
</dbReference>
<accession>A0ABR3VI52</accession>
<protein>
    <recommendedName>
        <fullName evidence="3">Secreted protein</fullName>
    </recommendedName>
</protein>
<evidence type="ECO:0000313" key="2">
    <source>
        <dbReference type="Proteomes" id="UP001586593"/>
    </source>
</evidence>
<name>A0ABR3VI52_9PEZI</name>